<dbReference type="Pfam" id="PF01527">
    <property type="entry name" value="HTH_Tnp_1"/>
    <property type="match status" value="1"/>
</dbReference>
<dbReference type="InterPro" id="IPR010921">
    <property type="entry name" value="Trp_repressor/repl_initiator"/>
</dbReference>
<protein>
    <submittedName>
        <fullName evidence="1">Transposase</fullName>
    </submittedName>
</protein>
<dbReference type="GO" id="GO:0043565">
    <property type="term" value="F:sequence-specific DNA binding"/>
    <property type="evidence" value="ECO:0007669"/>
    <property type="project" value="InterPro"/>
</dbReference>
<accession>A0A2T5H0H8</accession>
<dbReference type="NCBIfam" id="NF047595">
    <property type="entry name" value="IS66_ISRel24_TnpA"/>
    <property type="match status" value="1"/>
</dbReference>
<evidence type="ECO:0000313" key="1">
    <source>
        <dbReference type="EMBL" id="PTQ65093.1"/>
    </source>
</evidence>
<sequence length="152" mass="16166">MCVAGVLDLERDGKMGVHLDGSGGVGFSRLEVIEGPTGRRRRTKAERARIAAESMMPGVKVADVARKHGTTRWQVYDWRKQLRKGNLVVPDGVAALPIFAELVVDDSAVHAPVTRGASDLEIVVGDVVIRAGADADEGQLTRAIRAARAAAS</sequence>
<dbReference type="PANTHER" id="PTHR37936">
    <property type="entry name" value="TRANSPOSASE INSC FOR INSERTION ELEMENT IS2A-RELATED"/>
    <property type="match status" value="1"/>
</dbReference>
<dbReference type="PANTHER" id="PTHR37936:SF3">
    <property type="entry name" value="TRANSPOSASE INSC FOR INSERTION ELEMENT IS2A-RELATED"/>
    <property type="match status" value="1"/>
</dbReference>
<evidence type="ECO:0000313" key="2">
    <source>
        <dbReference type="Proteomes" id="UP000244077"/>
    </source>
</evidence>
<name>A0A2T5H0H8_9RHOB</name>
<dbReference type="EMBL" id="QAOH01000036">
    <property type="protein sequence ID" value="PTQ65093.1"/>
    <property type="molecule type" value="Genomic_DNA"/>
</dbReference>
<dbReference type="Proteomes" id="UP000244077">
    <property type="component" value="Unassembled WGS sequence"/>
</dbReference>
<comment type="caution">
    <text evidence="1">The sequence shown here is derived from an EMBL/GenBank/DDBJ whole genome shotgun (WGS) entry which is preliminary data.</text>
</comment>
<reference evidence="1 2" key="1">
    <citation type="submission" date="2018-04" db="EMBL/GenBank/DDBJ databases">
        <title>Genomic Encyclopedia of Archaeal and Bacterial Type Strains, Phase II (KMG-II): from individual species to whole genera.</title>
        <authorList>
            <person name="Goeker M."/>
        </authorList>
    </citation>
    <scope>NUCLEOTIDE SEQUENCE [LARGE SCALE GENOMIC DNA]</scope>
    <source>
        <strain evidence="1 2">DSM 100434</strain>
    </source>
</reference>
<dbReference type="GO" id="GO:0004803">
    <property type="term" value="F:transposase activity"/>
    <property type="evidence" value="ECO:0007669"/>
    <property type="project" value="InterPro"/>
</dbReference>
<dbReference type="InterPro" id="IPR002514">
    <property type="entry name" value="Transposase_8"/>
</dbReference>
<proteinExistence type="predicted"/>
<gene>
    <name evidence="1" type="ORF">C8N42_1366</name>
</gene>
<dbReference type="GO" id="GO:0006313">
    <property type="term" value="P:DNA transposition"/>
    <property type="evidence" value="ECO:0007669"/>
    <property type="project" value="InterPro"/>
</dbReference>
<keyword evidence="2" id="KW-1185">Reference proteome</keyword>
<dbReference type="SUPFAM" id="SSF48295">
    <property type="entry name" value="TrpR-like"/>
    <property type="match status" value="1"/>
</dbReference>
<dbReference type="AlphaFoldDB" id="A0A2T5H0H8"/>
<organism evidence="1 2">
    <name type="scientific">Celeribacter persicus</name>
    <dbReference type="NCBI Taxonomy" id="1651082"/>
    <lineage>
        <taxon>Bacteria</taxon>
        <taxon>Pseudomonadati</taxon>
        <taxon>Pseudomonadota</taxon>
        <taxon>Alphaproteobacteria</taxon>
        <taxon>Rhodobacterales</taxon>
        <taxon>Roseobacteraceae</taxon>
        <taxon>Celeribacter</taxon>
    </lineage>
</organism>